<dbReference type="FunFam" id="1.20.58.2010:FF:000003">
    <property type="entry name" value="Rop guanine nucleotide exchange factor 14"/>
    <property type="match status" value="1"/>
</dbReference>
<keyword evidence="1 2" id="KW-0344">Guanine-nucleotide releasing factor</keyword>
<dbReference type="InterPro" id="IPR038937">
    <property type="entry name" value="RopGEF"/>
</dbReference>
<protein>
    <recommendedName>
        <fullName evidence="3">PRONE domain-containing protein</fullName>
    </recommendedName>
</protein>
<feature type="domain" description="PRONE" evidence="3">
    <location>
        <begin position="213"/>
        <end position="585"/>
    </location>
</feature>
<evidence type="ECO:0000256" key="1">
    <source>
        <dbReference type="ARBA" id="ARBA00022658"/>
    </source>
</evidence>
<dbReference type="PANTHER" id="PTHR33101">
    <property type="entry name" value="ROP GUANINE NUCLEOTIDE EXCHANGE FACTOR 1"/>
    <property type="match status" value="1"/>
</dbReference>
<sequence length="668" mass="74315">MVQSCRMELNYFGKTMKPGHDRANLQSSNRKLFRLRDHSTALSLGPGPTIFGPTIKIFHPIMTVRAIQSVLSATEALNKQTIYALVCETARFTIPSRDGAISEKRMSLMRKRLACCTKEAKISIDFDEQHRIVTYNGLESCMVDNQSYEDESRTSRGDGCITDSFNDDDSSCSSSKDAFGSFSSKCLTMKRDEQGLEEWELSGSPQHFYVKEKPAYDIQCSDVEAMKEKFAKLLLGDDITGGTKGLNTALALSNAITNLAVTVFGELWKLEPLSEERKSKWRREMDWLLSPTKYMVELVPAKQNGANGGIFEIMTPKARADVQMNLPALQKLDSMLIETLDSMVHTEFWYAEEGSRAEGRNSSGRQSKRWWLPSPQVPRTGLSNIERKRLLHQGRVVHQVFKAAKSINDNMLLEMPVPTIIKDALLKSGKASLGEELHIVLMAESSCGEEMLKALNLKSEHSALETINRLEAATFSLKERIMQENSGKSPVRTSWSFMKDPMSGMDRMELLLDRAETLIKLLKTRYPNLPQTFLDAAKVQYGKDIGHSILEAYSRVVGSLAFSILSRIGDILQEDALSNPNSPISTICSPGINLSEAWVVGSHIRHSLIDKMNKADGQYCESSCGSTSDIELSSTEAKTSSVTATPSRGRLWCIGREACKGVSPQNSP</sequence>
<dbReference type="PANTHER" id="PTHR33101:SF2">
    <property type="entry name" value="ROP GUANINE NUCLEOTIDE EXCHANGE FACTOR 14"/>
    <property type="match status" value="1"/>
</dbReference>
<keyword evidence="5" id="KW-1185">Reference proteome</keyword>
<dbReference type="Pfam" id="PF03759">
    <property type="entry name" value="PRONE"/>
    <property type="match status" value="1"/>
</dbReference>
<reference evidence="4 5" key="1">
    <citation type="submission" date="2024-01" db="EMBL/GenBank/DDBJ databases">
        <title>The genomes of 5 underutilized Papilionoideae crops provide insights into root nodulation and disease resistanc.</title>
        <authorList>
            <person name="Jiang F."/>
        </authorList>
    </citation>
    <scope>NUCLEOTIDE SEQUENCE [LARGE SCALE GENOMIC DNA]</scope>
    <source>
        <strain evidence="4">LVBAO_FW01</strain>
        <tissue evidence="4">Leaves</tissue>
    </source>
</reference>
<name>A0AAN9MTV4_CANGL</name>
<evidence type="ECO:0000256" key="2">
    <source>
        <dbReference type="PROSITE-ProRule" id="PRU00663"/>
    </source>
</evidence>
<comment type="caution">
    <text evidence="4">The sequence shown here is derived from an EMBL/GenBank/DDBJ whole genome shotgun (WGS) entry which is preliminary data.</text>
</comment>
<dbReference type="Gene3D" id="1.20.58.2010">
    <property type="entry name" value="PRONE domain, subdomain 1"/>
    <property type="match status" value="2"/>
</dbReference>
<gene>
    <name evidence="4" type="ORF">VNO77_02558</name>
</gene>
<evidence type="ECO:0000259" key="3">
    <source>
        <dbReference type="PROSITE" id="PS51334"/>
    </source>
</evidence>
<evidence type="ECO:0000313" key="5">
    <source>
        <dbReference type="Proteomes" id="UP001367508"/>
    </source>
</evidence>
<dbReference type="EMBL" id="JAYMYQ010000001">
    <property type="protein sequence ID" value="KAK7360552.1"/>
    <property type="molecule type" value="Genomic_DNA"/>
</dbReference>
<organism evidence="4 5">
    <name type="scientific">Canavalia gladiata</name>
    <name type="common">Sword bean</name>
    <name type="synonym">Dolichos gladiatus</name>
    <dbReference type="NCBI Taxonomy" id="3824"/>
    <lineage>
        <taxon>Eukaryota</taxon>
        <taxon>Viridiplantae</taxon>
        <taxon>Streptophyta</taxon>
        <taxon>Embryophyta</taxon>
        <taxon>Tracheophyta</taxon>
        <taxon>Spermatophyta</taxon>
        <taxon>Magnoliopsida</taxon>
        <taxon>eudicotyledons</taxon>
        <taxon>Gunneridae</taxon>
        <taxon>Pentapetalae</taxon>
        <taxon>rosids</taxon>
        <taxon>fabids</taxon>
        <taxon>Fabales</taxon>
        <taxon>Fabaceae</taxon>
        <taxon>Papilionoideae</taxon>
        <taxon>50 kb inversion clade</taxon>
        <taxon>NPAAA clade</taxon>
        <taxon>indigoferoid/millettioid clade</taxon>
        <taxon>Phaseoleae</taxon>
        <taxon>Canavalia</taxon>
    </lineage>
</organism>
<evidence type="ECO:0000313" key="4">
    <source>
        <dbReference type="EMBL" id="KAK7360552.1"/>
    </source>
</evidence>
<dbReference type="FunFam" id="1.20.58.2010:FF:000001">
    <property type="entry name" value="Rop guanine nucleotide exchange factor 14"/>
    <property type="match status" value="1"/>
</dbReference>
<dbReference type="AlphaFoldDB" id="A0AAN9MTV4"/>
<dbReference type="Proteomes" id="UP001367508">
    <property type="component" value="Unassembled WGS sequence"/>
</dbReference>
<dbReference type="PROSITE" id="PS51334">
    <property type="entry name" value="PRONE"/>
    <property type="match status" value="1"/>
</dbReference>
<proteinExistence type="predicted"/>
<dbReference type="GO" id="GO:0005085">
    <property type="term" value="F:guanyl-nucleotide exchange factor activity"/>
    <property type="evidence" value="ECO:0007669"/>
    <property type="project" value="UniProtKB-UniRule"/>
</dbReference>
<accession>A0AAN9MTV4</accession>
<dbReference type="InterPro" id="IPR005512">
    <property type="entry name" value="PRONE_dom"/>
</dbReference>